<dbReference type="SMART" id="SM00248">
    <property type="entry name" value="ANK"/>
    <property type="match status" value="4"/>
</dbReference>
<dbReference type="GO" id="GO:0085020">
    <property type="term" value="P:protein K6-linked ubiquitination"/>
    <property type="evidence" value="ECO:0007669"/>
    <property type="project" value="TreeGrafter"/>
</dbReference>
<accession>A0A507FHN0</accession>
<sequence length="344" mass="36774">MTGLPIELWVSITIHSVSSTASLSQFAHVSSLFKALRQETWSSPAVHAQVIKAAFGSDLAMIALLKEPGIPGFPVRTMLAMGIDDEDCAEDDEDDDDDDGGGGSDNDETVAAAAAVKMLVKPQKTWLQFYNRFEMDCSSLFKALIRSGASIDALESSALRLACKREDGQCIVQALLDACASSLEARRKLIGVREDEAFREACRLKNIGTMQLLMHAGANVHARADEALRFAASLGNSEVVAFLLKNGASVSALNNAPLFGAIEMCNDSICLQLLSAGASPNIPMHGVPGGKSPLQAAACVGSTAVVEALISYGADVHYENSIAKREAIRRNEWNIVKILERAEH</sequence>
<evidence type="ECO:0000313" key="6">
    <source>
        <dbReference type="Proteomes" id="UP000320333"/>
    </source>
</evidence>
<dbReference type="PANTHER" id="PTHR24171">
    <property type="entry name" value="ANKYRIN REPEAT DOMAIN-CONTAINING PROTEIN 39-RELATED"/>
    <property type="match status" value="1"/>
</dbReference>
<proteinExistence type="predicted"/>
<name>A0A507FHN0_9FUNG</name>
<dbReference type="Gene3D" id="1.25.40.20">
    <property type="entry name" value="Ankyrin repeat-containing domain"/>
    <property type="match status" value="1"/>
</dbReference>
<evidence type="ECO:0000256" key="3">
    <source>
        <dbReference type="PROSITE-ProRule" id="PRU00023"/>
    </source>
</evidence>
<gene>
    <name evidence="5" type="ORF">CcCBS67573_g02838</name>
</gene>
<dbReference type="PROSITE" id="PS50297">
    <property type="entry name" value="ANK_REP_REGION"/>
    <property type="match status" value="2"/>
</dbReference>
<feature type="repeat" description="ANK" evidence="3">
    <location>
        <begin position="223"/>
        <end position="255"/>
    </location>
</feature>
<protein>
    <submittedName>
        <fullName evidence="5">Uncharacterized protein</fullName>
    </submittedName>
</protein>
<dbReference type="PROSITE" id="PS50088">
    <property type="entry name" value="ANK_REPEAT"/>
    <property type="match status" value="2"/>
</dbReference>
<evidence type="ECO:0000256" key="4">
    <source>
        <dbReference type="SAM" id="MobiDB-lite"/>
    </source>
</evidence>
<dbReference type="OrthoDB" id="2121862at2759"/>
<keyword evidence="2 3" id="KW-0040">ANK repeat</keyword>
<dbReference type="STRING" id="246404.A0A507FHN0"/>
<dbReference type="PANTHER" id="PTHR24171:SF8">
    <property type="entry name" value="BRCA1-ASSOCIATED RING DOMAIN PROTEIN 1"/>
    <property type="match status" value="1"/>
</dbReference>
<keyword evidence="1" id="KW-0677">Repeat</keyword>
<feature type="region of interest" description="Disordered" evidence="4">
    <location>
        <begin position="87"/>
        <end position="107"/>
    </location>
</feature>
<dbReference type="InterPro" id="IPR002110">
    <property type="entry name" value="Ankyrin_rpt"/>
</dbReference>
<dbReference type="EMBL" id="QEAP01000064">
    <property type="protein sequence ID" value="TPX75909.1"/>
    <property type="molecule type" value="Genomic_DNA"/>
</dbReference>
<dbReference type="GO" id="GO:0004842">
    <property type="term" value="F:ubiquitin-protein transferase activity"/>
    <property type="evidence" value="ECO:0007669"/>
    <property type="project" value="TreeGrafter"/>
</dbReference>
<dbReference type="SUPFAM" id="SSF48403">
    <property type="entry name" value="Ankyrin repeat"/>
    <property type="match status" value="1"/>
</dbReference>
<dbReference type="Pfam" id="PF12796">
    <property type="entry name" value="Ank_2"/>
    <property type="match status" value="1"/>
</dbReference>
<evidence type="ECO:0000256" key="2">
    <source>
        <dbReference type="ARBA" id="ARBA00023043"/>
    </source>
</evidence>
<evidence type="ECO:0000313" key="5">
    <source>
        <dbReference type="EMBL" id="TPX75909.1"/>
    </source>
</evidence>
<dbReference type="Pfam" id="PF00023">
    <property type="entry name" value="Ank"/>
    <property type="match status" value="1"/>
</dbReference>
<dbReference type="AlphaFoldDB" id="A0A507FHN0"/>
<reference evidence="5 6" key="1">
    <citation type="journal article" date="2019" name="Sci. Rep.">
        <title>Comparative genomics of chytrid fungi reveal insights into the obligate biotrophic and pathogenic lifestyle of Synchytrium endobioticum.</title>
        <authorList>
            <person name="van de Vossenberg B.T.L.H."/>
            <person name="Warris S."/>
            <person name="Nguyen H.D.T."/>
            <person name="van Gent-Pelzer M.P.E."/>
            <person name="Joly D.L."/>
            <person name="van de Geest H.C."/>
            <person name="Bonants P.J.M."/>
            <person name="Smith D.S."/>
            <person name="Levesque C.A."/>
            <person name="van der Lee T.A.J."/>
        </authorList>
    </citation>
    <scope>NUCLEOTIDE SEQUENCE [LARGE SCALE GENOMIC DNA]</scope>
    <source>
        <strain evidence="5 6">CBS 675.73</strain>
    </source>
</reference>
<evidence type="ECO:0000256" key="1">
    <source>
        <dbReference type="ARBA" id="ARBA00022737"/>
    </source>
</evidence>
<dbReference type="Proteomes" id="UP000320333">
    <property type="component" value="Unassembled WGS sequence"/>
</dbReference>
<comment type="caution">
    <text evidence="5">The sequence shown here is derived from an EMBL/GenBank/DDBJ whole genome shotgun (WGS) entry which is preliminary data.</text>
</comment>
<organism evidence="5 6">
    <name type="scientific">Chytriomyces confervae</name>
    <dbReference type="NCBI Taxonomy" id="246404"/>
    <lineage>
        <taxon>Eukaryota</taxon>
        <taxon>Fungi</taxon>
        <taxon>Fungi incertae sedis</taxon>
        <taxon>Chytridiomycota</taxon>
        <taxon>Chytridiomycota incertae sedis</taxon>
        <taxon>Chytridiomycetes</taxon>
        <taxon>Chytridiales</taxon>
        <taxon>Chytriomycetaceae</taxon>
        <taxon>Chytriomyces</taxon>
    </lineage>
</organism>
<dbReference type="InterPro" id="IPR036770">
    <property type="entry name" value="Ankyrin_rpt-contain_sf"/>
</dbReference>
<feature type="repeat" description="ANK" evidence="3">
    <location>
        <begin position="289"/>
        <end position="321"/>
    </location>
</feature>
<keyword evidence="6" id="KW-1185">Reference proteome</keyword>